<reference evidence="2" key="1">
    <citation type="submission" date="2022-05" db="EMBL/GenBank/DDBJ databases">
        <title>A multi-omics perspective on studying reproductive biology in Daphnia sinensis.</title>
        <authorList>
            <person name="Jia J."/>
        </authorList>
    </citation>
    <scope>NUCLEOTIDE SEQUENCE</scope>
    <source>
        <strain evidence="2">WSL</strain>
    </source>
</reference>
<sequence>MEPNLRQYAACLRNKRKLMDHHHGTFLNTPHLSPPFSKTLSSDDKFLKDFALLEDNEVVATIKMDGENTTGYPDGYSHARSIDSKGHPIWENDQCLSWDDTLEWFELLGIEPVKELYRGKFDMGTLESLVDQLDPNVDEGFVVRLVSNISYQDFSKSFCKYVRSNHVTTDQHWMHKQVEKNGIIANHHEN</sequence>
<evidence type="ECO:0000259" key="1">
    <source>
        <dbReference type="Pfam" id="PF09414"/>
    </source>
</evidence>
<dbReference type="EMBL" id="WJBH02000296">
    <property type="protein sequence ID" value="KAI9549473.1"/>
    <property type="molecule type" value="Genomic_DNA"/>
</dbReference>
<gene>
    <name evidence="2" type="ORF">GHT06_001873</name>
</gene>
<dbReference type="Pfam" id="PF09414">
    <property type="entry name" value="RNA_ligase"/>
    <property type="match status" value="1"/>
</dbReference>
<evidence type="ECO:0000313" key="2">
    <source>
        <dbReference type="EMBL" id="KAI9549473.1"/>
    </source>
</evidence>
<organism evidence="2 3">
    <name type="scientific">Daphnia sinensis</name>
    <dbReference type="NCBI Taxonomy" id="1820382"/>
    <lineage>
        <taxon>Eukaryota</taxon>
        <taxon>Metazoa</taxon>
        <taxon>Ecdysozoa</taxon>
        <taxon>Arthropoda</taxon>
        <taxon>Crustacea</taxon>
        <taxon>Branchiopoda</taxon>
        <taxon>Diplostraca</taxon>
        <taxon>Cladocera</taxon>
        <taxon>Anomopoda</taxon>
        <taxon>Daphniidae</taxon>
        <taxon>Daphnia</taxon>
        <taxon>Daphnia similis group</taxon>
    </lineage>
</organism>
<accession>A0AAD5KTH5</accession>
<dbReference type="SUPFAM" id="SSF56091">
    <property type="entry name" value="DNA ligase/mRNA capping enzyme, catalytic domain"/>
    <property type="match status" value="1"/>
</dbReference>
<name>A0AAD5KTH5_9CRUS</name>
<dbReference type="Proteomes" id="UP000820818">
    <property type="component" value="Unassembled WGS sequence"/>
</dbReference>
<protein>
    <recommendedName>
        <fullName evidence="1">RNA ligase domain-containing protein</fullName>
    </recommendedName>
</protein>
<evidence type="ECO:0000313" key="3">
    <source>
        <dbReference type="Proteomes" id="UP000820818"/>
    </source>
</evidence>
<comment type="caution">
    <text evidence="2">The sequence shown here is derived from an EMBL/GenBank/DDBJ whole genome shotgun (WGS) entry which is preliminary data.</text>
</comment>
<feature type="domain" description="RNA ligase" evidence="1">
    <location>
        <begin position="91"/>
        <end position="162"/>
    </location>
</feature>
<dbReference type="InterPro" id="IPR021122">
    <property type="entry name" value="RNA_ligase_dom_REL/Rnl2"/>
</dbReference>
<dbReference type="AlphaFoldDB" id="A0AAD5KTH5"/>
<keyword evidence="3" id="KW-1185">Reference proteome</keyword>
<proteinExistence type="predicted"/>